<evidence type="ECO:0000256" key="2">
    <source>
        <dbReference type="ARBA" id="ARBA00022692"/>
    </source>
</evidence>
<dbReference type="OrthoDB" id="444631at2759"/>
<feature type="region of interest" description="Disordered" evidence="6">
    <location>
        <begin position="234"/>
        <end position="288"/>
    </location>
</feature>
<dbReference type="Proteomes" id="UP000054516">
    <property type="component" value="Unassembled WGS sequence"/>
</dbReference>
<name>A0A1S8A895_ROSNE</name>
<dbReference type="InterPro" id="IPR049326">
    <property type="entry name" value="Rhodopsin_dom_fungi"/>
</dbReference>
<protein>
    <recommendedName>
        <fullName evidence="8">Rhodopsin domain-containing protein</fullName>
    </recommendedName>
</protein>
<evidence type="ECO:0000256" key="3">
    <source>
        <dbReference type="ARBA" id="ARBA00022989"/>
    </source>
</evidence>
<dbReference type="GO" id="GO:0016020">
    <property type="term" value="C:membrane"/>
    <property type="evidence" value="ECO:0007669"/>
    <property type="project" value="UniProtKB-SubCell"/>
</dbReference>
<comment type="similarity">
    <text evidence="5">Belongs to the SAT4 family.</text>
</comment>
<evidence type="ECO:0000259" key="8">
    <source>
        <dbReference type="Pfam" id="PF20684"/>
    </source>
</evidence>
<evidence type="ECO:0000256" key="4">
    <source>
        <dbReference type="ARBA" id="ARBA00023136"/>
    </source>
</evidence>
<proteinExistence type="inferred from homology"/>
<evidence type="ECO:0000256" key="5">
    <source>
        <dbReference type="ARBA" id="ARBA00038359"/>
    </source>
</evidence>
<comment type="subcellular location">
    <subcellularLocation>
        <location evidence="1">Membrane</location>
        <topology evidence="1">Multi-pass membrane protein</topology>
    </subcellularLocation>
</comment>
<dbReference type="Pfam" id="PF20684">
    <property type="entry name" value="Fung_rhodopsin"/>
    <property type="match status" value="1"/>
</dbReference>
<feature type="region of interest" description="Disordered" evidence="6">
    <location>
        <begin position="194"/>
        <end position="216"/>
    </location>
</feature>
<keyword evidence="2 7" id="KW-0812">Transmembrane</keyword>
<feature type="transmembrane region" description="Helical" evidence="7">
    <location>
        <begin position="146"/>
        <end position="165"/>
    </location>
</feature>
<dbReference type="PANTHER" id="PTHR33048:SF160">
    <property type="entry name" value="SAT4 FAMILY MEMBRANE PROTEIN"/>
    <property type="match status" value="1"/>
</dbReference>
<evidence type="ECO:0000256" key="1">
    <source>
        <dbReference type="ARBA" id="ARBA00004141"/>
    </source>
</evidence>
<evidence type="ECO:0000256" key="7">
    <source>
        <dbReference type="SAM" id="Phobius"/>
    </source>
</evidence>
<keyword evidence="10" id="KW-1185">Reference proteome</keyword>
<evidence type="ECO:0000313" key="9">
    <source>
        <dbReference type="EMBL" id="GAW26145.1"/>
    </source>
</evidence>
<gene>
    <name evidence="9" type="ORF">SAMD00023353_2201390</name>
</gene>
<dbReference type="AlphaFoldDB" id="A0A1S8A895"/>
<feature type="domain" description="Rhodopsin" evidence="8">
    <location>
        <begin position="2"/>
        <end position="166"/>
    </location>
</feature>
<dbReference type="InterPro" id="IPR052337">
    <property type="entry name" value="SAT4-like"/>
</dbReference>
<organism evidence="9">
    <name type="scientific">Rosellinia necatrix</name>
    <name type="common">White root-rot fungus</name>
    <dbReference type="NCBI Taxonomy" id="77044"/>
    <lineage>
        <taxon>Eukaryota</taxon>
        <taxon>Fungi</taxon>
        <taxon>Dikarya</taxon>
        <taxon>Ascomycota</taxon>
        <taxon>Pezizomycotina</taxon>
        <taxon>Sordariomycetes</taxon>
        <taxon>Xylariomycetidae</taxon>
        <taxon>Xylariales</taxon>
        <taxon>Xylariaceae</taxon>
        <taxon>Rosellinia</taxon>
    </lineage>
</organism>
<keyword evidence="3 7" id="KW-1133">Transmembrane helix</keyword>
<evidence type="ECO:0000313" key="10">
    <source>
        <dbReference type="Proteomes" id="UP000054516"/>
    </source>
</evidence>
<reference evidence="9" key="1">
    <citation type="submission" date="2016-03" db="EMBL/GenBank/DDBJ databases">
        <title>Draft genome sequence of Rosellinia necatrix.</title>
        <authorList>
            <person name="Kanematsu S."/>
        </authorList>
    </citation>
    <scope>NUCLEOTIDE SEQUENCE [LARGE SCALE GENOMIC DNA]</scope>
    <source>
        <strain evidence="9">W97</strain>
    </source>
</reference>
<feature type="transmembrane region" description="Helical" evidence="7">
    <location>
        <begin position="106"/>
        <end position="126"/>
    </location>
</feature>
<accession>A0A1S8A895</accession>
<sequence>MLFTKVAILLEWSHLFVPYPVRNKFFWTCHVLIWANIGLYASVTVVQHTKCLPYIKNWYSFVPGHCINSKIVDTFVPAFNFFIDLVIFIFPQKTIWKLQAPGYRRLAISAIFSSGILTVAFAGARVSVSIHTLTNLDFLWLGSQSVLFGLAEMTFAFWVFCIPAVPKSVHASHIANLPRYIWAKVRSTATLVKKPSHDSGFNSDKSPLPHNSYEVGVGNADQINSHALRNMQPESFPQQQRQKPKSGGMPEPGVLRTTDLMASVNSVDEGTDGSGDHQHVYKNQHPWV</sequence>
<keyword evidence="4 7" id="KW-0472">Membrane</keyword>
<feature type="transmembrane region" description="Helical" evidence="7">
    <location>
        <begin position="25"/>
        <end position="46"/>
    </location>
</feature>
<evidence type="ECO:0000256" key="6">
    <source>
        <dbReference type="SAM" id="MobiDB-lite"/>
    </source>
</evidence>
<dbReference type="EMBL" id="DF977467">
    <property type="protein sequence ID" value="GAW26145.1"/>
    <property type="molecule type" value="Genomic_DNA"/>
</dbReference>
<dbReference type="PANTHER" id="PTHR33048">
    <property type="entry name" value="PTH11-LIKE INTEGRAL MEMBRANE PROTEIN (AFU_ORTHOLOGUE AFUA_5G11245)"/>
    <property type="match status" value="1"/>
</dbReference>